<dbReference type="OrthoDB" id="19908at2759"/>
<comment type="subcellular location">
    <subcellularLocation>
        <location evidence="1">Mitochondrion</location>
    </subcellularLocation>
</comment>
<feature type="binding site" evidence="12">
    <location>
        <position position="254"/>
    </location>
    <ligand>
        <name>Zn(2+)</name>
        <dbReference type="ChEBI" id="CHEBI:29105"/>
    </ligand>
</feature>
<evidence type="ECO:0000259" key="13">
    <source>
        <dbReference type="PROSITE" id="PS50970"/>
    </source>
</evidence>
<dbReference type="NCBIfam" id="TIGR00214">
    <property type="entry name" value="lipB"/>
    <property type="match status" value="1"/>
</dbReference>
<evidence type="ECO:0000256" key="7">
    <source>
        <dbReference type="ARBA" id="ARBA00022723"/>
    </source>
</evidence>
<accession>A0A9N9H3I3</accession>
<dbReference type="CDD" id="cd16444">
    <property type="entry name" value="LipB"/>
    <property type="match status" value="1"/>
</dbReference>
<comment type="pathway">
    <text evidence="2">Protein modification; protein lipoylation via endogenous pathway; protein N(6)-(lipoyl)lysine from octanoyl-[acyl-carrier-protein]: step 1/2.</text>
</comment>
<dbReference type="InterPro" id="IPR051486">
    <property type="entry name" value="Hcy_S-methyltransferase"/>
</dbReference>
<comment type="cofactor">
    <cofactor evidence="12">
        <name>Zn(2+)</name>
        <dbReference type="ChEBI" id="CHEBI:29105"/>
    </cofactor>
</comment>
<dbReference type="GO" id="GO:0046872">
    <property type="term" value="F:metal ion binding"/>
    <property type="evidence" value="ECO:0007669"/>
    <property type="project" value="UniProtKB-KW"/>
</dbReference>
<dbReference type="PANTHER" id="PTHR46015">
    <property type="entry name" value="ZGC:172121"/>
    <property type="match status" value="1"/>
</dbReference>
<keyword evidence="16" id="KW-1185">Reference proteome</keyword>
<feature type="binding site" evidence="12">
    <location>
        <position position="330"/>
    </location>
    <ligand>
        <name>Zn(2+)</name>
        <dbReference type="ChEBI" id="CHEBI:29105"/>
    </ligand>
</feature>
<evidence type="ECO:0000313" key="16">
    <source>
        <dbReference type="Proteomes" id="UP000789342"/>
    </source>
</evidence>
<keyword evidence="6 12" id="KW-0808">Transferase</keyword>
<dbReference type="EC" id="2.3.1.181" evidence="4"/>
<organism evidence="15 16">
    <name type="scientific">Acaulospora morrowiae</name>
    <dbReference type="NCBI Taxonomy" id="94023"/>
    <lineage>
        <taxon>Eukaryota</taxon>
        <taxon>Fungi</taxon>
        <taxon>Fungi incertae sedis</taxon>
        <taxon>Mucoromycota</taxon>
        <taxon>Glomeromycotina</taxon>
        <taxon>Glomeromycetes</taxon>
        <taxon>Diversisporales</taxon>
        <taxon>Acaulosporaceae</taxon>
        <taxon>Acaulospora</taxon>
    </lineage>
</organism>
<dbReference type="EMBL" id="CAJVPV010010854">
    <property type="protein sequence ID" value="CAG8655512.1"/>
    <property type="molecule type" value="Genomic_DNA"/>
</dbReference>
<dbReference type="PROSITE" id="PS01313">
    <property type="entry name" value="LIPB"/>
    <property type="match status" value="1"/>
</dbReference>
<comment type="caution">
    <text evidence="15">The sequence shown here is derived from an EMBL/GenBank/DDBJ whole genome shotgun (WGS) entry which is preliminary data.</text>
</comment>
<evidence type="ECO:0000256" key="12">
    <source>
        <dbReference type="PROSITE-ProRule" id="PRU00333"/>
    </source>
</evidence>
<dbReference type="SUPFAM" id="SSF55681">
    <property type="entry name" value="Class II aaRS and biotin synthetases"/>
    <property type="match status" value="1"/>
</dbReference>
<reference evidence="15" key="1">
    <citation type="submission" date="2021-06" db="EMBL/GenBank/DDBJ databases">
        <authorList>
            <person name="Kallberg Y."/>
            <person name="Tangrot J."/>
            <person name="Rosling A."/>
        </authorList>
    </citation>
    <scope>NUCLEOTIDE SEQUENCE</scope>
    <source>
        <strain evidence="15">CL551</strain>
    </source>
</reference>
<keyword evidence="5 12" id="KW-0489">Methyltransferase</keyword>
<dbReference type="GO" id="GO:0005739">
    <property type="term" value="C:mitochondrion"/>
    <property type="evidence" value="ECO:0007669"/>
    <property type="project" value="UniProtKB-SubCell"/>
</dbReference>
<dbReference type="Gene3D" id="3.30.930.10">
    <property type="entry name" value="Bira Bifunctional Protein, Domain 2"/>
    <property type="match status" value="1"/>
</dbReference>
<evidence type="ECO:0000256" key="3">
    <source>
        <dbReference type="ARBA" id="ARBA00007907"/>
    </source>
</evidence>
<dbReference type="GO" id="GO:0009086">
    <property type="term" value="P:methionine biosynthetic process"/>
    <property type="evidence" value="ECO:0007669"/>
    <property type="project" value="TreeGrafter"/>
</dbReference>
<evidence type="ECO:0000256" key="1">
    <source>
        <dbReference type="ARBA" id="ARBA00004173"/>
    </source>
</evidence>
<evidence type="ECO:0000256" key="8">
    <source>
        <dbReference type="ARBA" id="ARBA00022833"/>
    </source>
</evidence>
<feature type="domain" description="BPL/LPL catalytic" evidence="14">
    <location>
        <begin position="382"/>
        <end position="568"/>
    </location>
</feature>
<dbReference type="GO" id="GO:0033528">
    <property type="term" value="P:S-methylmethionine cycle"/>
    <property type="evidence" value="ECO:0007669"/>
    <property type="project" value="TreeGrafter"/>
</dbReference>
<dbReference type="GO" id="GO:0008898">
    <property type="term" value="F:S-adenosylmethionine-homocysteine S-methyltransferase activity"/>
    <property type="evidence" value="ECO:0007669"/>
    <property type="project" value="TreeGrafter"/>
</dbReference>
<evidence type="ECO:0000313" key="15">
    <source>
        <dbReference type="EMBL" id="CAG8655512.1"/>
    </source>
</evidence>
<dbReference type="GO" id="GO:0009249">
    <property type="term" value="P:protein lipoylation"/>
    <property type="evidence" value="ECO:0007669"/>
    <property type="project" value="InterPro"/>
</dbReference>
<dbReference type="GO" id="GO:0032259">
    <property type="term" value="P:methylation"/>
    <property type="evidence" value="ECO:0007669"/>
    <property type="project" value="UniProtKB-KW"/>
</dbReference>
<dbReference type="GO" id="GO:0033819">
    <property type="term" value="F:lipoyl(octanoyl) transferase activity"/>
    <property type="evidence" value="ECO:0007669"/>
    <property type="project" value="UniProtKB-EC"/>
</dbReference>
<comment type="similarity">
    <text evidence="3">Belongs to the LipB family.</text>
</comment>
<evidence type="ECO:0000256" key="10">
    <source>
        <dbReference type="ARBA" id="ARBA00030797"/>
    </source>
</evidence>
<dbReference type="InterPro" id="IPR000544">
    <property type="entry name" value="Octanoyltransferase"/>
</dbReference>
<protein>
    <recommendedName>
        <fullName evidence="4">lipoyl(octanoyl) transferase</fullName>
        <ecNumber evidence="4">2.3.1.181</ecNumber>
    </recommendedName>
    <alternativeName>
        <fullName evidence="10">Lipoate-protein ligase B</fullName>
    </alternativeName>
    <alternativeName>
        <fullName evidence="11">Lipoyl/octanoyl transferase</fullName>
    </alternativeName>
</protein>
<dbReference type="Proteomes" id="UP000789342">
    <property type="component" value="Unassembled WGS sequence"/>
</dbReference>
<keyword evidence="9" id="KW-0012">Acyltransferase</keyword>
<dbReference type="PANTHER" id="PTHR46015:SF1">
    <property type="entry name" value="HOMOCYSTEINE S-METHYLTRANSFERASE-LIKE ISOFORM 1"/>
    <property type="match status" value="1"/>
</dbReference>
<dbReference type="InterPro" id="IPR045864">
    <property type="entry name" value="aa-tRNA-synth_II/BPL/LPL"/>
</dbReference>
<evidence type="ECO:0000259" key="14">
    <source>
        <dbReference type="PROSITE" id="PS51733"/>
    </source>
</evidence>
<dbReference type="FunFam" id="3.30.930.10:FF:000035">
    <property type="entry name" value="Putative lipoyltransferase 2, mitochondrial"/>
    <property type="match status" value="1"/>
</dbReference>
<dbReference type="Pfam" id="PF21948">
    <property type="entry name" value="LplA-B_cat"/>
    <property type="match status" value="1"/>
</dbReference>
<dbReference type="InterPro" id="IPR036589">
    <property type="entry name" value="HCY_dom_sf"/>
</dbReference>
<dbReference type="SUPFAM" id="SSF82282">
    <property type="entry name" value="Homocysteine S-methyltransferase"/>
    <property type="match status" value="1"/>
</dbReference>
<keyword evidence="7 12" id="KW-0479">Metal-binding</keyword>
<feature type="domain" description="Hcy-binding" evidence="13">
    <location>
        <begin position="1"/>
        <end position="344"/>
    </location>
</feature>
<dbReference type="Pfam" id="PF02574">
    <property type="entry name" value="S-methyl_trans"/>
    <property type="match status" value="1"/>
</dbReference>
<dbReference type="PROSITE" id="PS51733">
    <property type="entry name" value="BPL_LPL_CATALYTIC"/>
    <property type="match status" value="1"/>
</dbReference>
<dbReference type="InterPro" id="IPR004143">
    <property type="entry name" value="BPL_LPL_catalytic"/>
</dbReference>
<name>A0A9N9H3I3_9GLOM</name>
<evidence type="ECO:0000256" key="2">
    <source>
        <dbReference type="ARBA" id="ARBA00004821"/>
    </source>
</evidence>
<proteinExistence type="inferred from homology"/>
<dbReference type="InterPro" id="IPR003726">
    <property type="entry name" value="HCY_dom"/>
</dbReference>
<dbReference type="PROSITE" id="PS50970">
    <property type="entry name" value="HCY"/>
    <property type="match status" value="1"/>
</dbReference>
<gene>
    <name evidence="15" type="ORF">AMORRO_LOCUS10168</name>
</gene>
<dbReference type="NCBIfam" id="NF010925">
    <property type="entry name" value="PRK14345.1"/>
    <property type="match status" value="1"/>
</dbReference>
<dbReference type="AlphaFoldDB" id="A0A9N9H3I3"/>
<dbReference type="Gene3D" id="3.20.20.330">
    <property type="entry name" value="Homocysteine-binding-like domain"/>
    <property type="match status" value="1"/>
</dbReference>
<dbReference type="InterPro" id="IPR020605">
    <property type="entry name" value="Octanoyltransferase_CS"/>
</dbReference>
<dbReference type="NCBIfam" id="NF007020">
    <property type="entry name" value="PRK09485.1"/>
    <property type="match status" value="1"/>
</dbReference>
<evidence type="ECO:0000256" key="9">
    <source>
        <dbReference type="ARBA" id="ARBA00023315"/>
    </source>
</evidence>
<evidence type="ECO:0000256" key="4">
    <source>
        <dbReference type="ARBA" id="ARBA00012334"/>
    </source>
</evidence>
<dbReference type="HAMAP" id="MF_00013">
    <property type="entry name" value="LipB"/>
    <property type="match status" value="1"/>
</dbReference>
<feature type="binding site" evidence="12">
    <location>
        <position position="329"/>
    </location>
    <ligand>
        <name>Zn(2+)</name>
        <dbReference type="ChEBI" id="CHEBI:29105"/>
    </ligand>
</feature>
<keyword evidence="8 12" id="KW-0862">Zinc</keyword>
<evidence type="ECO:0000256" key="11">
    <source>
        <dbReference type="ARBA" id="ARBA00033331"/>
    </source>
</evidence>
<evidence type="ECO:0000256" key="5">
    <source>
        <dbReference type="ARBA" id="ARBA00022603"/>
    </source>
</evidence>
<sequence>MSVKDILNISTPLILDGGTATELLFSLHKDISTHLWSAALLYEDPKSIIDVHLSYLNAGADIITTCSYQASVQGFIKSGFTPEHSKKLMLSSISLAVEARDQFWHSYLQRNEKTKLTDQRIKPLIALSIGPYGAILTDGSEYTGDYGPGVTSSTILEFHRSRLETFLPKFSEIDLIAFETIPSLQEAETICKLLNDEKYWRTGTPPDHSISSFPPCWISFSCKDESLISHGEELAHCVRLCCEVECVVGIGINCTKPKFVTNLVRIVRKELDALGHSEKFVICYPDGGCIWDPVRKIWDLDTRLSSDEFGILTRTWVKQSNNKIIMGGCCQITPEMRLMARRAYSGISLPVLPYIYLSQVPYAKALNLQKVLVQRRLDKNDSSLPNLLLLLQHPPTYTTGRRDRNKNIEAEEARLKKLGAEYFKTLRGGQTTFHGPGQLVGYPIIDLRDFKLSVRNYVNAIERVIIQTCATYKIAARSTKNVGIWVENEKICAIGIQVQRYITSHGFALNCNNDLSWFDHIIPCGLEDKKVTSLTKEVNKRGQSEDINVEQVIPILCQHLDNIFGCSLIPFEDIGDESIKRLKELIDDLLE</sequence>
<evidence type="ECO:0000256" key="6">
    <source>
        <dbReference type="ARBA" id="ARBA00022679"/>
    </source>
</evidence>